<dbReference type="EMBL" id="CAJOBG010053048">
    <property type="protein sequence ID" value="CAF4499094.1"/>
    <property type="molecule type" value="Genomic_DNA"/>
</dbReference>
<proteinExistence type="predicted"/>
<evidence type="ECO:0000313" key="3">
    <source>
        <dbReference type="Proteomes" id="UP000663866"/>
    </source>
</evidence>
<feature type="non-terminal residue" evidence="2">
    <location>
        <position position="1"/>
    </location>
</feature>
<dbReference type="FunFam" id="3.10.20.90:FF:000040">
    <property type="entry name" value="FERM, RhoGEF and pleckstrin domain-containing protein"/>
    <property type="match status" value="1"/>
</dbReference>
<evidence type="ECO:0000259" key="1">
    <source>
        <dbReference type="PROSITE" id="PS50057"/>
    </source>
</evidence>
<feature type="non-terminal residue" evidence="2">
    <location>
        <position position="103"/>
    </location>
</feature>
<name>A0A820VEW0_9BILA</name>
<dbReference type="InterPro" id="IPR051835">
    <property type="entry name" value="RAC1-GEF"/>
</dbReference>
<protein>
    <recommendedName>
        <fullName evidence="1">FERM domain-containing protein</fullName>
    </recommendedName>
</protein>
<dbReference type="PANTHER" id="PTHR45858:SF5">
    <property type="entry name" value="MOESIN_EZRIN_RADIXIN HOMOLOG 1"/>
    <property type="match status" value="1"/>
</dbReference>
<sequence>MTSSVTKTKTGKQISCKVHMLDDQDLPFHIDPKATGQDLLNTICNNIDLLERDYFGLEYLDSHRNVCWLESDKPILKQVSETKFSFCVKFYTPDPGQLEEEFT</sequence>
<dbReference type="InterPro" id="IPR000299">
    <property type="entry name" value="FERM_domain"/>
</dbReference>
<evidence type="ECO:0000313" key="2">
    <source>
        <dbReference type="EMBL" id="CAF4499094.1"/>
    </source>
</evidence>
<dbReference type="InterPro" id="IPR029071">
    <property type="entry name" value="Ubiquitin-like_domsf"/>
</dbReference>
<dbReference type="PROSITE" id="PS00660">
    <property type="entry name" value="FERM_1"/>
    <property type="match status" value="1"/>
</dbReference>
<keyword evidence="3" id="KW-1185">Reference proteome</keyword>
<dbReference type="InterPro" id="IPR018979">
    <property type="entry name" value="FERM_N"/>
</dbReference>
<comment type="caution">
    <text evidence="2">The sequence shown here is derived from an EMBL/GenBank/DDBJ whole genome shotgun (WGS) entry which is preliminary data.</text>
</comment>
<dbReference type="Gene3D" id="3.10.20.90">
    <property type="entry name" value="Phosphatidylinositol 3-kinase Catalytic Subunit, Chain A, domain 1"/>
    <property type="match status" value="1"/>
</dbReference>
<reference evidence="2" key="1">
    <citation type="submission" date="2021-02" db="EMBL/GenBank/DDBJ databases">
        <authorList>
            <person name="Nowell W R."/>
        </authorList>
    </citation>
    <scope>NUCLEOTIDE SEQUENCE</scope>
</reference>
<organism evidence="2 3">
    <name type="scientific">Rotaria magnacalcarata</name>
    <dbReference type="NCBI Taxonomy" id="392030"/>
    <lineage>
        <taxon>Eukaryota</taxon>
        <taxon>Metazoa</taxon>
        <taxon>Spiralia</taxon>
        <taxon>Gnathifera</taxon>
        <taxon>Rotifera</taxon>
        <taxon>Eurotatoria</taxon>
        <taxon>Bdelloidea</taxon>
        <taxon>Philodinida</taxon>
        <taxon>Philodinidae</taxon>
        <taxon>Rotaria</taxon>
    </lineage>
</organism>
<accession>A0A820VEW0</accession>
<dbReference type="InterPro" id="IPR019747">
    <property type="entry name" value="FERM_CS"/>
</dbReference>
<dbReference type="Proteomes" id="UP000663866">
    <property type="component" value="Unassembled WGS sequence"/>
</dbReference>
<dbReference type="PANTHER" id="PTHR45858">
    <property type="entry name" value="FERM DOMAIN CONTAINING PROTEIN"/>
    <property type="match status" value="1"/>
</dbReference>
<feature type="domain" description="FERM" evidence="1">
    <location>
        <begin position="14"/>
        <end position="103"/>
    </location>
</feature>
<gene>
    <name evidence="2" type="ORF">OVN521_LOCUS40638</name>
</gene>
<dbReference type="AlphaFoldDB" id="A0A820VEW0"/>
<dbReference type="SUPFAM" id="SSF54236">
    <property type="entry name" value="Ubiquitin-like"/>
    <property type="match status" value="1"/>
</dbReference>
<dbReference type="GO" id="GO:0005085">
    <property type="term" value="F:guanyl-nucleotide exchange factor activity"/>
    <property type="evidence" value="ECO:0007669"/>
    <property type="project" value="TreeGrafter"/>
</dbReference>
<dbReference type="Pfam" id="PF09379">
    <property type="entry name" value="FERM_N"/>
    <property type="match status" value="1"/>
</dbReference>
<dbReference type="PROSITE" id="PS50057">
    <property type="entry name" value="FERM_3"/>
    <property type="match status" value="1"/>
</dbReference>